<organism evidence="1 2">
    <name type="scientific">Hebeloma cylindrosporum</name>
    <dbReference type="NCBI Taxonomy" id="76867"/>
    <lineage>
        <taxon>Eukaryota</taxon>
        <taxon>Fungi</taxon>
        <taxon>Dikarya</taxon>
        <taxon>Basidiomycota</taxon>
        <taxon>Agaricomycotina</taxon>
        <taxon>Agaricomycetes</taxon>
        <taxon>Agaricomycetidae</taxon>
        <taxon>Agaricales</taxon>
        <taxon>Agaricineae</taxon>
        <taxon>Hymenogastraceae</taxon>
        <taxon>Hebeloma</taxon>
    </lineage>
</organism>
<protein>
    <submittedName>
        <fullName evidence="1">Uncharacterized protein</fullName>
    </submittedName>
</protein>
<gene>
    <name evidence="1" type="ORF">M413DRAFT_12036</name>
</gene>
<dbReference type="AlphaFoldDB" id="A0A0C3C8U4"/>
<evidence type="ECO:0000313" key="1">
    <source>
        <dbReference type="EMBL" id="KIM40021.1"/>
    </source>
</evidence>
<evidence type="ECO:0000313" key="2">
    <source>
        <dbReference type="Proteomes" id="UP000053424"/>
    </source>
</evidence>
<dbReference type="HOGENOM" id="CLU_956621_0_0_1"/>
<keyword evidence="2" id="KW-1185">Reference proteome</keyword>
<proteinExistence type="predicted"/>
<accession>A0A0C3C8U4</accession>
<reference evidence="1 2" key="1">
    <citation type="submission" date="2014-04" db="EMBL/GenBank/DDBJ databases">
        <authorList>
            <consortium name="DOE Joint Genome Institute"/>
            <person name="Kuo A."/>
            <person name="Gay G."/>
            <person name="Dore J."/>
            <person name="Kohler A."/>
            <person name="Nagy L.G."/>
            <person name="Floudas D."/>
            <person name="Copeland A."/>
            <person name="Barry K.W."/>
            <person name="Cichocki N."/>
            <person name="Veneault-Fourrey C."/>
            <person name="LaButti K."/>
            <person name="Lindquist E.A."/>
            <person name="Lipzen A."/>
            <person name="Lundell T."/>
            <person name="Morin E."/>
            <person name="Murat C."/>
            <person name="Sun H."/>
            <person name="Tunlid A."/>
            <person name="Henrissat B."/>
            <person name="Grigoriev I.V."/>
            <person name="Hibbett D.S."/>
            <person name="Martin F."/>
            <person name="Nordberg H.P."/>
            <person name="Cantor M.N."/>
            <person name="Hua S.X."/>
        </authorList>
    </citation>
    <scope>NUCLEOTIDE SEQUENCE [LARGE SCALE GENOMIC DNA]</scope>
    <source>
        <strain evidence="2">h7</strain>
    </source>
</reference>
<reference evidence="2" key="2">
    <citation type="submission" date="2015-01" db="EMBL/GenBank/DDBJ databases">
        <title>Evolutionary Origins and Diversification of the Mycorrhizal Mutualists.</title>
        <authorList>
            <consortium name="DOE Joint Genome Institute"/>
            <consortium name="Mycorrhizal Genomics Consortium"/>
            <person name="Kohler A."/>
            <person name="Kuo A."/>
            <person name="Nagy L.G."/>
            <person name="Floudas D."/>
            <person name="Copeland A."/>
            <person name="Barry K.W."/>
            <person name="Cichocki N."/>
            <person name="Veneault-Fourrey C."/>
            <person name="LaButti K."/>
            <person name="Lindquist E.A."/>
            <person name="Lipzen A."/>
            <person name="Lundell T."/>
            <person name="Morin E."/>
            <person name="Murat C."/>
            <person name="Riley R."/>
            <person name="Ohm R."/>
            <person name="Sun H."/>
            <person name="Tunlid A."/>
            <person name="Henrissat B."/>
            <person name="Grigoriev I.V."/>
            <person name="Hibbett D.S."/>
            <person name="Martin F."/>
        </authorList>
    </citation>
    <scope>NUCLEOTIDE SEQUENCE [LARGE SCALE GENOMIC DNA]</scope>
    <source>
        <strain evidence="2">h7</strain>
    </source>
</reference>
<name>A0A0C3C8U4_HEBCY</name>
<sequence length="291" mass="32091">MIWVNNNYNLSPRLQFPSMPHATAAVHRRVVGWTVQHIRISHRSKEPDVELRVELERAGPRFELIELGDKGDEVGRPRPQSLDNANSLNVNAPPSAHPEHLYQVLDNLLTAFQKNEAVQYEPAKTYSLEPCSLFRFVFAPLSGVRMMCPSVVESTLATLCVCLEIIGDGYGPAGSEEQGPRFKASRYVFGKKNGGPLEYALGLNSIASNEGQVMQRSTGQVWSRLRTFEQGLYGMPTLCIGNYGLFNALSSFQQSAAHVKADSVGSRGMVFADLSSVLDFNPSAFIGQVKE</sequence>
<dbReference type="Proteomes" id="UP000053424">
    <property type="component" value="Unassembled WGS sequence"/>
</dbReference>
<dbReference type="EMBL" id="KN831784">
    <property type="protein sequence ID" value="KIM40021.1"/>
    <property type="molecule type" value="Genomic_DNA"/>
</dbReference>